<evidence type="ECO:0000313" key="1">
    <source>
        <dbReference type="EMBL" id="ETP21395.1"/>
    </source>
</evidence>
<name>W2XES0_PHYNI</name>
<accession>W2XES0</accession>
<protein>
    <submittedName>
        <fullName evidence="1">Uncharacterized protein</fullName>
    </submittedName>
</protein>
<organism evidence="1 2">
    <name type="scientific">Phytophthora nicotianae CJ01A1</name>
    <dbReference type="NCBI Taxonomy" id="1317063"/>
    <lineage>
        <taxon>Eukaryota</taxon>
        <taxon>Sar</taxon>
        <taxon>Stramenopiles</taxon>
        <taxon>Oomycota</taxon>
        <taxon>Peronosporomycetes</taxon>
        <taxon>Peronosporales</taxon>
        <taxon>Peronosporaceae</taxon>
        <taxon>Phytophthora</taxon>
    </lineage>
</organism>
<dbReference type="Proteomes" id="UP000018958">
    <property type="component" value="Unassembled WGS sequence"/>
</dbReference>
<gene>
    <name evidence="1" type="ORF">F441_05076</name>
</gene>
<evidence type="ECO:0000313" key="2">
    <source>
        <dbReference type="Proteomes" id="UP000018958"/>
    </source>
</evidence>
<dbReference type="EMBL" id="ANIX01001075">
    <property type="protein sequence ID" value="ETP21395.1"/>
    <property type="molecule type" value="Genomic_DNA"/>
</dbReference>
<proteinExistence type="predicted"/>
<dbReference type="AlphaFoldDB" id="W2XES0"/>
<sequence>MSATASDKLYRFINSEASGTSVFKVDATGLTTIAGQGSGGASISDNAAATDTLKVSSRISTGFTGTLLSLNAVSTTKLYTLIDAKSS</sequence>
<reference evidence="1 2" key="1">
    <citation type="submission" date="2013-11" db="EMBL/GenBank/DDBJ databases">
        <title>The Genome Sequence of Phytophthora parasitica CJ01A1.</title>
        <authorList>
            <consortium name="The Broad Institute Genomics Platform"/>
            <person name="Russ C."/>
            <person name="Tyler B."/>
            <person name="Panabieres F."/>
            <person name="Shan W."/>
            <person name="Tripathy S."/>
            <person name="Grunwald N."/>
            <person name="Machado M."/>
            <person name="Johnson C.S."/>
            <person name="Walker B."/>
            <person name="Young S.K."/>
            <person name="Zeng Q."/>
            <person name="Gargeya S."/>
            <person name="Fitzgerald M."/>
            <person name="Haas B."/>
            <person name="Abouelleil A."/>
            <person name="Allen A.W."/>
            <person name="Alvarado L."/>
            <person name="Arachchi H.M."/>
            <person name="Berlin A.M."/>
            <person name="Chapman S.B."/>
            <person name="Gainer-Dewar J."/>
            <person name="Goldberg J."/>
            <person name="Griggs A."/>
            <person name="Gujja S."/>
            <person name="Hansen M."/>
            <person name="Howarth C."/>
            <person name="Imamovic A."/>
            <person name="Ireland A."/>
            <person name="Larimer J."/>
            <person name="McCowan C."/>
            <person name="Murphy C."/>
            <person name="Pearson M."/>
            <person name="Poon T.W."/>
            <person name="Priest M."/>
            <person name="Roberts A."/>
            <person name="Saif S."/>
            <person name="Shea T."/>
            <person name="Sisk P."/>
            <person name="Sykes S."/>
            <person name="Wortman J."/>
            <person name="Nusbaum C."/>
            <person name="Birren B."/>
        </authorList>
    </citation>
    <scope>NUCLEOTIDE SEQUENCE [LARGE SCALE GENOMIC DNA]</scope>
    <source>
        <strain evidence="1 2">CJ01A1</strain>
    </source>
</reference>
<comment type="caution">
    <text evidence="1">The sequence shown here is derived from an EMBL/GenBank/DDBJ whole genome shotgun (WGS) entry which is preliminary data.</text>
</comment>
<feature type="non-terminal residue" evidence="1">
    <location>
        <position position="87"/>
    </location>
</feature>